<protein>
    <submittedName>
        <fullName evidence="1">Uncharacterized protein</fullName>
    </submittedName>
</protein>
<organism evidence="1 3">
    <name type="scientific">Araneus ventricosus</name>
    <name type="common">Orbweaver spider</name>
    <name type="synonym">Epeira ventricosa</name>
    <dbReference type="NCBI Taxonomy" id="182803"/>
    <lineage>
        <taxon>Eukaryota</taxon>
        <taxon>Metazoa</taxon>
        <taxon>Ecdysozoa</taxon>
        <taxon>Arthropoda</taxon>
        <taxon>Chelicerata</taxon>
        <taxon>Arachnida</taxon>
        <taxon>Araneae</taxon>
        <taxon>Araneomorphae</taxon>
        <taxon>Entelegynae</taxon>
        <taxon>Araneoidea</taxon>
        <taxon>Araneidae</taxon>
        <taxon>Araneus</taxon>
    </lineage>
</organism>
<dbReference type="Gene3D" id="1.25.50.20">
    <property type="match status" value="1"/>
</dbReference>
<name>A0A4Y2FJ39_ARAVE</name>
<evidence type="ECO:0000313" key="2">
    <source>
        <dbReference type="EMBL" id="GBO19632.1"/>
    </source>
</evidence>
<keyword evidence="3" id="KW-1185">Reference proteome</keyword>
<dbReference type="EMBL" id="BGPR01043098">
    <property type="protein sequence ID" value="GBO19632.1"/>
    <property type="molecule type" value="Genomic_DNA"/>
</dbReference>
<reference evidence="1 3" key="1">
    <citation type="journal article" date="2019" name="Sci. Rep.">
        <title>Orb-weaving spider Araneus ventricosus genome elucidates the spidroin gene catalogue.</title>
        <authorList>
            <person name="Kono N."/>
            <person name="Nakamura H."/>
            <person name="Ohtoshi R."/>
            <person name="Moran D.A.P."/>
            <person name="Shinohara A."/>
            <person name="Yoshida Y."/>
            <person name="Fujiwara M."/>
            <person name="Mori M."/>
            <person name="Tomita M."/>
            <person name="Arakawa K."/>
        </authorList>
    </citation>
    <scope>NUCLEOTIDE SEQUENCE [LARGE SCALE GENOMIC DNA]</scope>
</reference>
<dbReference type="Proteomes" id="UP000499080">
    <property type="component" value="Unassembled WGS sequence"/>
</dbReference>
<proteinExistence type="predicted"/>
<dbReference type="AlphaFoldDB" id="A0A4Y2FJ39"/>
<comment type="caution">
    <text evidence="1">The sequence shown here is derived from an EMBL/GenBank/DDBJ whole genome shotgun (WGS) entry which is preliminary data.</text>
</comment>
<dbReference type="OrthoDB" id="510539at2759"/>
<evidence type="ECO:0000313" key="3">
    <source>
        <dbReference type="Proteomes" id="UP000499080"/>
    </source>
</evidence>
<sequence length="50" mass="5960">MKQFYEKHKNNLGTAKRAFEQTIENAEANVRWMDTNYAHIVQWLESTSTK</sequence>
<gene>
    <name evidence="2" type="ORF">AVEN_17474_1</name>
    <name evidence="1" type="ORF">AVEN_249624_1</name>
</gene>
<evidence type="ECO:0000313" key="1">
    <source>
        <dbReference type="EMBL" id="GBM41512.1"/>
    </source>
</evidence>
<accession>A0A4Y2FJ39</accession>
<dbReference type="EMBL" id="BGPR01174270">
    <property type="protein sequence ID" value="GBM41512.1"/>
    <property type="molecule type" value="Genomic_DNA"/>
</dbReference>